<dbReference type="EMBL" id="CAMXCT020006639">
    <property type="protein sequence ID" value="CAL1170892.1"/>
    <property type="molecule type" value="Genomic_DNA"/>
</dbReference>
<protein>
    <submittedName>
        <fullName evidence="2">Uncharacterized protein</fullName>
    </submittedName>
</protein>
<accession>A0A9P1GMF0</accession>
<dbReference type="AlphaFoldDB" id="A0A9P1GMF0"/>
<dbReference type="EMBL" id="CAMXCT010006639">
    <property type="protein sequence ID" value="CAI4017517.1"/>
    <property type="molecule type" value="Genomic_DNA"/>
</dbReference>
<dbReference type="EMBL" id="CAMXCT030006639">
    <property type="protein sequence ID" value="CAL4804829.1"/>
    <property type="molecule type" value="Genomic_DNA"/>
</dbReference>
<keyword evidence="4" id="KW-1185">Reference proteome</keyword>
<evidence type="ECO:0000313" key="2">
    <source>
        <dbReference type="EMBL" id="CAI4017517.1"/>
    </source>
</evidence>
<feature type="region of interest" description="Disordered" evidence="1">
    <location>
        <begin position="108"/>
        <end position="151"/>
    </location>
</feature>
<evidence type="ECO:0000256" key="1">
    <source>
        <dbReference type="SAM" id="MobiDB-lite"/>
    </source>
</evidence>
<reference evidence="3 4" key="2">
    <citation type="submission" date="2024-05" db="EMBL/GenBank/DDBJ databases">
        <authorList>
            <person name="Chen Y."/>
            <person name="Shah S."/>
            <person name="Dougan E. K."/>
            <person name="Thang M."/>
            <person name="Chan C."/>
        </authorList>
    </citation>
    <scope>NUCLEOTIDE SEQUENCE [LARGE SCALE GENOMIC DNA]</scope>
</reference>
<gene>
    <name evidence="2" type="ORF">C1SCF055_LOCUS42157</name>
</gene>
<comment type="caution">
    <text evidence="2">The sequence shown here is derived from an EMBL/GenBank/DDBJ whole genome shotgun (WGS) entry which is preliminary data.</text>
</comment>
<evidence type="ECO:0000313" key="4">
    <source>
        <dbReference type="Proteomes" id="UP001152797"/>
    </source>
</evidence>
<sequence length="250" mass="26867">MPTPWLPGPSNQEGALSRLEKFMDTSVIRPLKAKSGSPELLESPNSMEAEQSPMQPLVQQYPVEARSVSGSLPQGEGTAAGSEAKSDHESESDMEIQTVFLGSDASKAQDKAPLGHGLPKSSIQDDRQHLHNRTAEATEETSSASFNGNGGNGGFNATSWVSQVVSQDSSSSFASQNLKYMKALNDPYVKALAAHRRELNASRIDLEREYVDTMASKLSTQRSGALATLNVRDGSRGRLGPSVWTSVRMS</sequence>
<dbReference type="OrthoDB" id="10633704at2759"/>
<proteinExistence type="predicted"/>
<feature type="compositionally biased region" description="Polar residues" evidence="1">
    <location>
        <begin position="43"/>
        <end position="58"/>
    </location>
</feature>
<dbReference type="Proteomes" id="UP001152797">
    <property type="component" value="Unassembled WGS sequence"/>
</dbReference>
<feature type="region of interest" description="Disordered" evidence="1">
    <location>
        <begin position="29"/>
        <end position="95"/>
    </location>
</feature>
<organism evidence="2">
    <name type="scientific">Cladocopium goreaui</name>
    <dbReference type="NCBI Taxonomy" id="2562237"/>
    <lineage>
        <taxon>Eukaryota</taxon>
        <taxon>Sar</taxon>
        <taxon>Alveolata</taxon>
        <taxon>Dinophyceae</taxon>
        <taxon>Suessiales</taxon>
        <taxon>Symbiodiniaceae</taxon>
        <taxon>Cladocopium</taxon>
    </lineage>
</organism>
<evidence type="ECO:0000313" key="3">
    <source>
        <dbReference type="EMBL" id="CAL4804829.1"/>
    </source>
</evidence>
<feature type="compositionally biased region" description="Basic and acidic residues" evidence="1">
    <location>
        <begin position="123"/>
        <end position="136"/>
    </location>
</feature>
<reference evidence="2" key="1">
    <citation type="submission" date="2022-10" db="EMBL/GenBank/DDBJ databases">
        <authorList>
            <person name="Chen Y."/>
            <person name="Dougan E. K."/>
            <person name="Chan C."/>
            <person name="Rhodes N."/>
            <person name="Thang M."/>
        </authorList>
    </citation>
    <scope>NUCLEOTIDE SEQUENCE</scope>
</reference>
<name>A0A9P1GMF0_9DINO</name>